<dbReference type="InterPro" id="IPR037914">
    <property type="entry name" value="SpoVT-AbrB_sf"/>
</dbReference>
<accession>A0ABX5NRB4</accession>
<dbReference type="Proteomes" id="UP000247536">
    <property type="component" value="Unassembled WGS sequence"/>
</dbReference>
<evidence type="ECO:0000313" key="3">
    <source>
        <dbReference type="EMBL" id="PYB73397.1"/>
    </source>
</evidence>
<gene>
    <name evidence="3" type="ORF">DMY87_12555</name>
</gene>
<dbReference type="PROSITE" id="PS51740">
    <property type="entry name" value="SPOVT_ABRB"/>
    <property type="match status" value="1"/>
</dbReference>
<protein>
    <submittedName>
        <fullName evidence="3">AbrB family transcriptional regulator</fullName>
    </submittedName>
</protein>
<dbReference type="Pfam" id="PF04014">
    <property type="entry name" value="MazE_antitoxin"/>
    <property type="match status" value="1"/>
</dbReference>
<proteinExistence type="predicted"/>
<sequence length="95" mass="10124">MRVWDVTMSAKGQITIPKELREQLTLSPGDQMVFSVVDGEIVITPKNIDLKDLAGFLGTPPNGRATLEEIDETVVRTAGANALSANSDDPSDIAA</sequence>
<dbReference type="InterPro" id="IPR007159">
    <property type="entry name" value="SpoVT-AbrB_dom"/>
</dbReference>
<evidence type="ECO:0000313" key="4">
    <source>
        <dbReference type="Proteomes" id="UP000247536"/>
    </source>
</evidence>
<name>A0ABX5NRB4_9HYPH</name>
<dbReference type="SMART" id="SM00966">
    <property type="entry name" value="SpoVT_AbrB"/>
    <property type="match status" value="1"/>
</dbReference>
<feature type="domain" description="SpoVT-AbrB" evidence="2">
    <location>
        <begin position="3"/>
        <end position="48"/>
    </location>
</feature>
<comment type="caution">
    <text evidence="3">The sequence shown here is derived from an EMBL/GenBank/DDBJ whole genome shotgun (WGS) entry which is preliminary data.</text>
</comment>
<reference evidence="3 4" key="1">
    <citation type="submission" date="2018-06" db="EMBL/GenBank/DDBJ databases">
        <title>Rhizobium wuzhouense sp. nov., isolated from roots of Oryza officinalis.</title>
        <authorList>
            <person name="Yuan T."/>
        </authorList>
    </citation>
    <scope>NUCLEOTIDE SEQUENCE [LARGE SCALE GENOMIC DNA]</scope>
    <source>
        <strain evidence="3 4">W44</strain>
    </source>
</reference>
<evidence type="ECO:0000256" key="1">
    <source>
        <dbReference type="PROSITE-ProRule" id="PRU01076"/>
    </source>
</evidence>
<dbReference type="SUPFAM" id="SSF89447">
    <property type="entry name" value="AbrB/MazE/MraZ-like"/>
    <property type="match status" value="1"/>
</dbReference>
<organism evidence="3 4">
    <name type="scientific">Rhizobium wuzhouense</name>
    <dbReference type="NCBI Taxonomy" id="1986026"/>
    <lineage>
        <taxon>Bacteria</taxon>
        <taxon>Pseudomonadati</taxon>
        <taxon>Pseudomonadota</taxon>
        <taxon>Alphaproteobacteria</taxon>
        <taxon>Hyphomicrobiales</taxon>
        <taxon>Rhizobiaceae</taxon>
        <taxon>Rhizobium/Agrobacterium group</taxon>
        <taxon>Rhizobium</taxon>
    </lineage>
</organism>
<dbReference type="EMBL" id="QJRY01000004">
    <property type="protein sequence ID" value="PYB73397.1"/>
    <property type="molecule type" value="Genomic_DNA"/>
</dbReference>
<evidence type="ECO:0000259" key="2">
    <source>
        <dbReference type="PROSITE" id="PS51740"/>
    </source>
</evidence>
<keyword evidence="4" id="KW-1185">Reference proteome</keyword>
<keyword evidence="1" id="KW-0238">DNA-binding</keyword>
<dbReference type="Gene3D" id="2.10.260.10">
    <property type="match status" value="1"/>
</dbReference>
<dbReference type="NCBIfam" id="TIGR01439">
    <property type="entry name" value="lp_hng_hel_AbrB"/>
    <property type="match status" value="1"/>
</dbReference>